<dbReference type="Pfam" id="PF01981">
    <property type="entry name" value="PTH2"/>
    <property type="match status" value="1"/>
</dbReference>
<dbReference type="EMBL" id="JAFCMP010000540">
    <property type="protein sequence ID" value="KAG5176112.1"/>
    <property type="molecule type" value="Genomic_DNA"/>
</dbReference>
<reference evidence="5" key="1">
    <citation type="submission" date="2021-02" db="EMBL/GenBank/DDBJ databases">
        <title>First Annotated Genome of the Yellow-green Alga Tribonema minus.</title>
        <authorList>
            <person name="Mahan K.M."/>
        </authorList>
    </citation>
    <scope>NUCLEOTIDE SEQUENCE</scope>
    <source>
        <strain evidence="5">UTEX B ZZ1240</strain>
    </source>
</reference>
<dbReference type="CDD" id="cd02430">
    <property type="entry name" value="PTH2"/>
    <property type="match status" value="1"/>
</dbReference>
<dbReference type="GO" id="GO:0004045">
    <property type="term" value="F:peptidyl-tRNA hydrolase activity"/>
    <property type="evidence" value="ECO:0007669"/>
    <property type="project" value="UniProtKB-EC"/>
</dbReference>
<comment type="caution">
    <text evidence="5">The sequence shown here is derived from an EMBL/GenBank/DDBJ whole genome shotgun (WGS) entry which is preliminary data.</text>
</comment>
<evidence type="ECO:0000256" key="4">
    <source>
        <dbReference type="ARBA" id="ARBA00048707"/>
    </source>
</evidence>
<comment type="catalytic activity">
    <reaction evidence="4">
        <text>an N-acyl-L-alpha-aminoacyl-tRNA + H2O = an N-acyl-L-amino acid + a tRNA + H(+)</text>
        <dbReference type="Rhea" id="RHEA:54448"/>
        <dbReference type="Rhea" id="RHEA-COMP:10123"/>
        <dbReference type="Rhea" id="RHEA-COMP:13883"/>
        <dbReference type="ChEBI" id="CHEBI:15377"/>
        <dbReference type="ChEBI" id="CHEBI:15378"/>
        <dbReference type="ChEBI" id="CHEBI:59874"/>
        <dbReference type="ChEBI" id="CHEBI:78442"/>
        <dbReference type="ChEBI" id="CHEBI:138191"/>
        <dbReference type="EC" id="3.1.1.29"/>
    </reaction>
</comment>
<dbReference type="InterPro" id="IPR023476">
    <property type="entry name" value="Pep_tRNA_hydro_II_dom_sf"/>
</dbReference>
<comment type="similarity">
    <text evidence="3">Belongs to the PTH2 family.</text>
</comment>
<evidence type="ECO:0000313" key="5">
    <source>
        <dbReference type="EMBL" id="KAG5176112.1"/>
    </source>
</evidence>
<dbReference type="GO" id="GO:0005829">
    <property type="term" value="C:cytosol"/>
    <property type="evidence" value="ECO:0007669"/>
    <property type="project" value="TreeGrafter"/>
</dbReference>
<dbReference type="Gene3D" id="3.40.1490.10">
    <property type="entry name" value="Bit1"/>
    <property type="match status" value="1"/>
</dbReference>
<accession>A0A836C8I9</accession>
<dbReference type="EC" id="3.1.1.29" evidence="1"/>
<protein>
    <recommendedName>
        <fullName evidence="1">peptidyl-tRNA hydrolase</fullName>
        <ecNumber evidence="1">3.1.1.29</ecNumber>
    </recommendedName>
</protein>
<organism evidence="5 6">
    <name type="scientific">Tribonema minus</name>
    <dbReference type="NCBI Taxonomy" id="303371"/>
    <lineage>
        <taxon>Eukaryota</taxon>
        <taxon>Sar</taxon>
        <taxon>Stramenopiles</taxon>
        <taxon>Ochrophyta</taxon>
        <taxon>PX clade</taxon>
        <taxon>Xanthophyceae</taxon>
        <taxon>Tribonematales</taxon>
        <taxon>Tribonemataceae</taxon>
        <taxon>Tribonema</taxon>
    </lineage>
</organism>
<keyword evidence="6" id="KW-1185">Reference proteome</keyword>
<dbReference type="FunFam" id="3.40.1490.10:FF:000001">
    <property type="entry name" value="Peptidyl-tRNA hydrolase 2"/>
    <property type="match status" value="1"/>
</dbReference>
<dbReference type="AlphaFoldDB" id="A0A836C8I9"/>
<evidence type="ECO:0000256" key="3">
    <source>
        <dbReference type="ARBA" id="ARBA00038050"/>
    </source>
</evidence>
<evidence type="ECO:0000256" key="2">
    <source>
        <dbReference type="ARBA" id="ARBA00022801"/>
    </source>
</evidence>
<dbReference type="NCBIfam" id="TIGR00283">
    <property type="entry name" value="arch_pth2"/>
    <property type="match status" value="1"/>
</dbReference>
<sequence>MTLPAVMPTAALLVASFFTGVLSYAWFGPRQHSSSSQTQPQLSAPSRRLAPGQPLAIREEVDSSDSEEEAGSVDQIRDWTIDDGPFKLVLVVNSELKMGKGKVAAQCCHATLGCYKTARRHAPNCVKSWEYLAQAKICVKCPEESEMWQIREKAEAAGLVTYMVADAGRTQIPSGSRTVLGIGPAPETAFLGITDHLKLM</sequence>
<dbReference type="InterPro" id="IPR002833">
    <property type="entry name" value="PTH2"/>
</dbReference>
<dbReference type="OrthoDB" id="1733656at2759"/>
<evidence type="ECO:0000256" key="1">
    <source>
        <dbReference type="ARBA" id="ARBA00013260"/>
    </source>
</evidence>
<proteinExistence type="inferred from homology"/>
<dbReference type="SUPFAM" id="SSF102462">
    <property type="entry name" value="Peptidyl-tRNA hydrolase II"/>
    <property type="match status" value="1"/>
</dbReference>
<gene>
    <name evidence="5" type="ORF">JKP88DRAFT_189990</name>
</gene>
<keyword evidence="2 5" id="KW-0378">Hydrolase</keyword>
<dbReference type="PANTHER" id="PTHR12649:SF11">
    <property type="entry name" value="PEPTIDYL-TRNA HYDROLASE 2, MITOCHONDRIAL"/>
    <property type="match status" value="1"/>
</dbReference>
<name>A0A836C8I9_9STRA</name>
<evidence type="ECO:0000313" key="6">
    <source>
        <dbReference type="Proteomes" id="UP000664859"/>
    </source>
</evidence>
<dbReference type="PANTHER" id="PTHR12649">
    <property type="entry name" value="PEPTIDYL-TRNA HYDROLASE 2"/>
    <property type="match status" value="1"/>
</dbReference>
<dbReference type="Proteomes" id="UP000664859">
    <property type="component" value="Unassembled WGS sequence"/>
</dbReference>